<comment type="caution">
    <text evidence="2">The sequence shown here is derived from an EMBL/GenBank/DDBJ whole genome shotgun (WGS) entry which is preliminary data.</text>
</comment>
<feature type="non-terminal residue" evidence="2">
    <location>
        <position position="89"/>
    </location>
</feature>
<dbReference type="Proteomes" id="UP000824469">
    <property type="component" value="Unassembled WGS sequence"/>
</dbReference>
<feature type="compositionally biased region" description="Basic and acidic residues" evidence="1">
    <location>
        <begin position="55"/>
        <end position="69"/>
    </location>
</feature>
<feature type="compositionally biased region" description="Basic and acidic residues" evidence="1">
    <location>
        <begin position="80"/>
        <end position="89"/>
    </location>
</feature>
<accession>A0AA38CNE0</accession>
<proteinExistence type="predicted"/>
<evidence type="ECO:0000313" key="2">
    <source>
        <dbReference type="EMBL" id="KAH9301948.1"/>
    </source>
</evidence>
<organism evidence="2 3">
    <name type="scientific">Taxus chinensis</name>
    <name type="common">Chinese yew</name>
    <name type="synonym">Taxus wallichiana var. chinensis</name>
    <dbReference type="NCBI Taxonomy" id="29808"/>
    <lineage>
        <taxon>Eukaryota</taxon>
        <taxon>Viridiplantae</taxon>
        <taxon>Streptophyta</taxon>
        <taxon>Embryophyta</taxon>
        <taxon>Tracheophyta</taxon>
        <taxon>Spermatophyta</taxon>
        <taxon>Pinopsida</taxon>
        <taxon>Pinidae</taxon>
        <taxon>Conifers II</taxon>
        <taxon>Cupressales</taxon>
        <taxon>Taxaceae</taxon>
        <taxon>Taxus</taxon>
    </lineage>
</organism>
<evidence type="ECO:0000256" key="1">
    <source>
        <dbReference type="SAM" id="MobiDB-lite"/>
    </source>
</evidence>
<feature type="region of interest" description="Disordered" evidence="1">
    <location>
        <begin position="1"/>
        <end position="89"/>
    </location>
</feature>
<gene>
    <name evidence="2" type="ORF">KI387_013531</name>
</gene>
<dbReference type="EMBL" id="JAHRHJ020000009">
    <property type="protein sequence ID" value="KAH9301948.1"/>
    <property type="molecule type" value="Genomic_DNA"/>
</dbReference>
<feature type="compositionally biased region" description="Basic and acidic residues" evidence="1">
    <location>
        <begin position="1"/>
        <end position="35"/>
    </location>
</feature>
<protein>
    <submittedName>
        <fullName evidence="2">Uncharacterized protein</fullName>
    </submittedName>
</protein>
<dbReference type="AlphaFoldDB" id="A0AA38CNE0"/>
<reference evidence="2 3" key="1">
    <citation type="journal article" date="2021" name="Nat. Plants">
        <title>The Taxus genome provides insights into paclitaxel biosynthesis.</title>
        <authorList>
            <person name="Xiong X."/>
            <person name="Gou J."/>
            <person name="Liao Q."/>
            <person name="Li Y."/>
            <person name="Zhou Q."/>
            <person name="Bi G."/>
            <person name="Li C."/>
            <person name="Du R."/>
            <person name="Wang X."/>
            <person name="Sun T."/>
            <person name="Guo L."/>
            <person name="Liang H."/>
            <person name="Lu P."/>
            <person name="Wu Y."/>
            <person name="Zhang Z."/>
            <person name="Ro D.K."/>
            <person name="Shang Y."/>
            <person name="Huang S."/>
            <person name="Yan J."/>
        </authorList>
    </citation>
    <scope>NUCLEOTIDE SEQUENCE [LARGE SCALE GENOMIC DNA]</scope>
    <source>
        <strain evidence="2">Ta-2019</strain>
    </source>
</reference>
<feature type="compositionally biased region" description="Basic residues" evidence="1">
    <location>
        <begin position="45"/>
        <end position="54"/>
    </location>
</feature>
<name>A0AA38CNE0_TAXCH</name>
<sequence length="89" mass="9994">MHEDEEGKKKPVHVESSPKKGKELNTIRSCGEKKNKCTARQGAIPKRKSPRKKKGEGDDAYVIKEDKGTSGDSCARPFTLRKEHTKTKE</sequence>
<keyword evidence="3" id="KW-1185">Reference proteome</keyword>
<evidence type="ECO:0000313" key="3">
    <source>
        <dbReference type="Proteomes" id="UP000824469"/>
    </source>
</evidence>